<dbReference type="OrthoDB" id="9802050at2"/>
<keyword evidence="1" id="KW-0378">Hydrolase</keyword>
<keyword evidence="2" id="KW-1185">Reference proteome</keyword>
<reference evidence="1 2" key="1">
    <citation type="submission" date="2019-04" db="EMBL/GenBank/DDBJ databases">
        <title>Phreatobacter aquaticus sp. nov.</title>
        <authorList>
            <person name="Choi A."/>
        </authorList>
    </citation>
    <scope>NUCLEOTIDE SEQUENCE [LARGE SCALE GENOMIC DNA]</scope>
    <source>
        <strain evidence="1 2">KCTC 52518</strain>
    </source>
</reference>
<dbReference type="GO" id="GO:0050129">
    <property type="term" value="F:N-formylglutamate deformylase activity"/>
    <property type="evidence" value="ECO:0007669"/>
    <property type="project" value="UniProtKB-EC"/>
</dbReference>
<dbReference type="SUPFAM" id="SSF53187">
    <property type="entry name" value="Zn-dependent exopeptidases"/>
    <property type="match status" value="1"/>
</dbReference>
<dbReference type="AlphaFoldDB" id="A0A4D7B1N0"/>
<dbReference type="EC" id="3.5.1.68" evidence="1"/>
<dbReference type="Pfam" id="PF05013">
    <property type="entry name" value="FGase"/>
    <property type="match status" value="1"/>
</dbReference>
<dbReference type="KEGG" id="pstg:E8M01_12000"/>
<dbReference type="RefSeq" id="WP_136960334.1">
    <property type="nucleotide sequence ID" value="NZ_CP039690.1"/>
</dbReference>
<evidence type="ECO:0000313" key="2">
    <source>
        <dbReference type="Proteomes" id="UP000298781"/>
    </source>
</evidence>
<evidence type="ECO:0000313" key="1">
    <source>
        <dbReference type="EMBL" id="QCI64883.1"/>
    </source>
</evidence>
<protein>
    <submittedName>
        <fullName evidence="1">N-formylglutamate deformylase</fullName>
        <ecNumber evidence="1">3.5.1.68</ecNumber>
    </submittedName>
</protein>
<organism evidence="1 2">
    <name type="scientific">Phreatobacter stygius</name>
    <dbReference type="NCBI Taxonomy" id="1940610"/>
    <lineage>
        <taxon>Bacteria</taxon>
        <taxon>Pseudomonadati</taxon>
        <taxon>Pseudomonadota</taxon>
        <taxon>Alphaproteobacteria</taxon>
        <taxon>Hyphomicrobiales</taxon>
        <taxon>Phreatobacteraceae</taxon>
        <taxon>Phreatobacter</taxon>
    </lineage>
</organism>
<proteinExistence type="predicted"/>
<sequence length="266" mass="29204">MIPVTVIPGDGPLVLGQPHVGTMIPPEVSVELNDLGRSVPDTDWWIGELYQTIAKRTGATVVRQELSRFVIDVNRDPSGVSLYPGQNTTTPCPTVTFDAQPIYGQGREPGPAEIGRRRRLYFEPFHAAMAAAIEAKRIRHGYCVLYDCHSIRSEVPNLFPGTLPVFNIGSNDDRSCHPAITAAAVREAEASGLSFVANGRFKGGWITRHYGAPDRKVHAIQMELAQSAYMLEAPPWNYDDKVAENTERILDRIVSAILEAAAKLEA</sequence>
<dbReference type="NCBIfam" id="TIGR02017">
    <property type="entry name" value="hutG_amidohyd"/>
    <property type="match status" value="1"/>
</dbReference>
<dbReference type="Proteomes" id="UP000298781">
    <property type="component" value="Chromosome"/>
</dbReference>
<accession>A0A4D7B1N0</accession>
<dbReference type="InterPro" id="IPR007709">
    <property type="entry name" value="N-FG_amidohydro"/>
</dbReference>
<name>A0A4D7B1N0_9HYPH</name>
<dbReference type="EMBL" id="CP039690">
    <property type="protein sequence ID" value="QCI64883.1"/>
    <property type="molecule type" value="Genomic_DNA"/>
</dbReference>
<dbReference type="Gene3D" id="3.40.630.40">
    <property type="entry name" value="Zn-dependent exopeptidases"/>
    <property type="match status" value="1"/>
</dbReference>
<gene>
    <name evidence="1" type="primary">hutG</name>
    <name evidence="1" type="ORF">E8M01_12000</name>
</gene>
<dbReference type="InterPro" id="IPR010247">
    <property type="entry name" value="HutG_amidohyd"/>
</dbReference>